<name>A0A8T3BZ02_DENNO</name>
<dbReference type="SUPFAM" id="SSF53098">
    <property type="entry name" value="Ribonuclease H-like"/>
    <property type="match status" value="1"/>
</dbReference>
<dbReference type="GO" id="GO:0003676">
    <property type="term" value="F:nucleic acid binding"/>
    <property type="evidence" value="ECO:0007669"/>
    <property type="project" value="InterPro"/>
</dbReference>
<accession>A0A8T3BZ02</accession>
<evidence type="ECO:0000259" key="1">
    <source>
        <dbReference type="PROSITE" id="PS50994"/>
    </source>
</evidence>
<comment type="caution">
    <text evidence="2">The sequence shown here is derived from an EMBL/GenBank/DDBJ whole genome shotgun (WGS) entry which is preliminary data.</text>
</comment>
<evidence type="ECO:0000313" key="3">
    <source>
        <dbReference type="Proteomes" id="UP000829196"/>
    </source>
</evidence>
<dbReference type="PANTHER" id="PTHR42648:SF28">
    <property type="entry name" value="TRANSPOSON-ENCODED PROTEIN WITH RIBONUCLEASE H-LIKE AND RETROVIRUS ZINC FINGER-LIKE DOMAINS"/>
    <property type="match status" value="1"/>
</dbReference>
<dbReference type="InterPro" id="IPR012337">
    <property type="entry name" value="RNaseH-like_sf"/>
</dbReference>
<reference evidence="2" key="1">
    <citation type="journal article" date="2022" name="Front. Genet.">
        <title>Chromosome-Scale Assembly of the Dendrobium nobile Genome Provides Insights Into the Molecular Mechanism of the Biosynthesis of the Medicinal Active Ingredient of Dendrobium.</title>
        <authorList>
            <person name="Xu Q."/>
            <person name="Niu S.-C."/>
            <person name="Li K.-L."/>
            <person name="Zheng P.-J."/>
            <person name="Zhang X.-J."/>
            <person name="Jia Y."/>
            <person name="Liu Y."/>
            <person name="Niu Y.-X."/>
            <person name="Yu L.-H."/>
            <person name="Chen D.-F."/>
            <person name="Zhang G.-Q."/>
        </authorList>
    </citation>
    <scope>NUCLEOTIDE SEQUENCE</scope>
    <source>
        <tissue evidence="2">Leaf</tissue>
    </source>
</reference>
<keyword evidence="3" id="KW-1185">Reference proteome</keyword>
<protein>
    <recommendedName>
        <fullName evidence="1">Integrase catalytic domain-containing protein</fullName>
    </recommendedName>
</protein>
<dbReference type="OrthoDB" id="1435935at2759"/>
<dbReference type="PROSITE" id="PS50994">
    <property type="entry name" value="INTEGRASE"/>
    <property type="match status" value="1"/>
</dbReference>
<dbReference type="InterPro" id="IPR039537">
    <property type="entry name" value="Retrotran_Ty1/copia-like"/>
</dbReference>
<organism evidence="2 3">
    <name type="scientific">Dendrobium nobile</name>
    <name type="common">Orchid</name>
    <dbReference type="NCBI Taxonomy" id="94219"/>
    <lineage>
        <taxon>Eukaryota</taxon>
        <taxon>Viridiplantae</taxon>
        <taxon>Streptophyta</taxon>
        <taxon>Embryophyta</taxon>
        <taxon>Tracheophyta</taxon>
        <taxon>Spermatophyta</taxon>
        <taxon>Magnoliopsida</taxon>
        <taxon>Liliopsida</taxon>
        <taxon>Asparagales</taxon>
        <taxon>Orchidaceae</taxon>
        <taxon>Epidendroideae</taxon>
        <taxon>Malaxideae</taxon>
        <taxon>Dendrobiinae</taxon>
        <taxon>Dendrobium</taxon>
    </lineage>
</organism>
<dbReference type="AlphaFoldDB" id="A0A8T3BZ02"/>
<dbReference type="EMBL" id="JAGYWB010000006">
    <property type="protein sequence ID" value="KAI0520624.1"/>
    <property type="molecule type" value="Genomic_DNA"/>
</dbReference>
<dbReference type="Proteomes" id="UP000829196">
    <property type="component" value="Unassembled WGS sequence"/>
</dbReference>
<dbReference type="GO" id="GO:0015074">
    <property type="term" value="P:DNA integration"/>
    <property type="evidence" value="ECO:0007669"/>
    <property type="project" value="InterPro"/>
</dbReference>
<dbReference type="InterPro" id="IPR036397">
    <property type="entry name" value="RNaseH_sf"/>
</dbReference>
<gene>
    <name evidence="2" type="ORF">KFK09_008102</name>
</gene>
<dbReference type="InterPro" id="IPR001584">
    <property type="entry name" value="Integrase_cat-core"/>
</dbReference>
<dbReference type="Gene3D" id="3.30.420.10">
    <property type="entry name" value="Ribonuclease H-like superfamily/Ribonuclease H"/>
    <property type="match status" value="1"/>
</dbReference>
<dbReference type="PANTHER" id="PTHR42648">
    <property type="entry name" value="TRANSPOSASE, PUTATIVE-RELATED"/>
    <property type="match status" value="1"/>
</dbReference>
<evidence type="ECO:0000313" key="2">
    <source>
        <dbReference type="EMBL" id="KAI0520624.1"/>
    </source>
</evidence>
<feature type="domain" description="Integrase catalytic" evidence="1">
    <location>
        <begin position="1"/>
        <end position="76"/>
    </location>
</feature>
<sequence>MVHKSETVSKFLLFKAMVEKQFSKSIKIFCSDGGGEYASTPFQNFMFKADIIHQFSCPYSPQQNGLADLNTSILSKPPTLSCFKLIFPFHFG</sequence>
<proteinExistence type="predicted"/>